<dbReference type="CDD" id="cd07042">
    <property type="entry name" value="STAS_SulP_like_sulfate_transporter"/>
    <property type="match status" value="1"/>
</dbReference>
<evidence type="ECO:0000256" key="2">
    <source>
        <dbReference type="ARBA" id="ARBA00022692"/>
    </source>
</evidence>
<evidence type="ECO:0000256" key="3">
    <source>
        <dbReference type="ARBA" id="ARBA00022989"/>
    </source>
</evidence>
<proteinExistence type="predicted"/>
<comment type="subcellular location">
    <subcellularLocation>
        <location evidence="1">Membrane</location>
        <topology evidence="1">Multi-pass membrane protein</topology>
    </subcellularLocation>
</comment>
<dbReference type="Gene3D" id="3.30.750.24">
    <property type="entry name" value="STAS domain"/>
    <property type="match status" value="1"/>
</dbReference>
<evidence type="ECO:0000256" key="4">
    <source>
        <dbReference type="ARBA" id="ARBA00023136"/>
    </source>
</evidence>
<dbReference type="InterPro" id="IPR018045">
    <property type="entry name" value="S04_transporter_CS"/>
</dbReference>
<dbReference type="GO" id="GO:0008271">
    <property type="term" value="F:secondary active sulfate transmembrane transporter activity"/>
    <property type="evidence" value="ECO:0007669"/>
    <property type="project" value="InterPro"/>
</dbReference>
<dbReference type="InterPro" id="IPR011547">
    <property type="entry name" value="SLC26A/SulP_dom"/>
</dbReference>
<feature type="domain" description="STAS" evidence="6">
    <location>
        <begin position="514"/>
        <end position="665"/>
    </location>
</feature>
<feature type="transmembrane region" description="Helical" evidence="5">
    <location>
        <begin position="197"/>
        <end position="215"/>
    </location>
</feature>
<dbReference type="GO" id="GO:0016020">
    <property type="term" value="C:membrane"/>
    <property type="evidence" value="ECO:0007669"/>
    <property type="project" value="UniProtKB-SubCell"/>
</dbReference>
<gene>
    <name evidence="7" type="ORF">Taro_018425</name>
</gene>
<evidence type="ECO:0000313" key="7">
    <source>
        <dbReference type="EMBL" id="MQL85900.1"/>
    </source>
</evidence>
<dbReference type="Proteomes" id="UP000652761">
    <property type="component" value="Unassembled WGS sequence"/>
</dbReference>
<dbReference type="EMBL" id="NMUH01000857">
    <property type="protein sequence ID" value="MQL85900.1"/>
    <property type="molecule type" value="Genomic_DNA"/>
</dbReference>
<feature type="transmembrane region" description="Helical" evidence="5">
    <location>
        <begin position="589"/>
        <end position="613"/>
    </location>
</feature>
<protein>
    <recommendedName>
        <fullName evidence="6">STAS domain-containing protein</fullName>
    </recommendedName>
</protein>
<feature type="transmembrane region" description="Helical" evidence="5">
    <location>
        <begin position="135"/>
        <end position="152"/>
    </location>
</feature>
<accession>A0A843UW68</accession>
<evidence type="ECO:0000313" key="8">
    <source>
        <dbReference type="Proteomes" id="UP000652761"/>
    </source>
</evidence>
<keyword evidence="4 5" id="KW-0472">Membrane</keyword>
<feature type="transmembrane region" description="Helical" evidence="5">
    <location>
        <begin position="325"/>
        <end position="346"/>
    </location>
</feature>
<feature type="transmembrane region" description="Helical" evidence="5">
    <location>
        <begin position="164"/>
        <end position="185"/>
    </location>
</feature>
<keyword evidence="8" id="KW-1185">Reference proteome</keyword>
<dbReference type="PANTHER" id="PTHR11814">
    <property type="entry name" value="SULFATE TRANSPORTER"/>
    <property type="match status" value="1"/>
</dbReference>
<feature type="transmembrane region" description="Helical" evidence="5">
    <location>
        <begin position="272"/>
        <end position="293"/>
    </location>
</feature>
<name>A0A843UW68_COLES</name>
<reference evidence="7" key="1">
    <citation type="submission" date="2017-07" db="EMBL/GenBank/DDBJ databases">
        <title>Taro Niue Genome Assembly and Annotation.</title>
        <authorList>
            <person name="Atibalentja N."/>
            <person name="Keating K."/>
            <person name="Fields C.J."/>
        </authorList>
    </citation>
    <scope>NUCLEOTIDE SEQUENCE</scope>
    <source>
        <strain evidence="7">Niue_2</strain>
        <tissue evidence="7">Leaf</tissue>
    </source>
</reference>
<evidence type="ECO:0000256" key="5">
    <source>
        <dbReference type="SAM" id="Phobius"/>
    </source>
</evidence>
<evidence type="ECO:0000259" key="6">
    <source>
        <dbReference type="PROSITE" id="PS50801"/>
    </source>
</evidence>
<feature type="transmembrane region" description="Helical" evidence="5">
    <location>
        <begin position="400"/>
        <end position="418"/>
    </location>
</feature>
<dbReference type="OrthoDB" id="288203at2759"/>
<dbReference type="Pfam" id="PF01740">
    <property type="entry name" value="STAS"/>
    <property type="match status" value="1"/>
</dbReference>
<comment type="caution">
    <text evidence="7">The sequence shown here is derived from an EMBL/GenBank/DDBJ whole genome shotgun (WGS) entry which is preliminary data.</text>
</comment>
<feature type="transmembrane region" description="Helical" evidence="5">
    <location>
        <begin position="366"/>
        <end position="388"/>
    </location>
</feature>
<feature type="transmembrane region" description="Helical" evidence="5">
    <location>
        <begin position="462"/>
        <end position="486"/>
    </location>
</feature>
<dbReference type="InterPro" id="IPR001902">
    <property type="entry name" value="SLC26A/SulP_fam"/>
</dbReference>
<dbReference type="PROSITE" id="PS50801">
    <property type="entry name" value="STAS"/>
    <property type="match status" value="1"/>
</dbReference>
<dbReference type="AlphaFoldDB" id="A0A843UW68"/>
<dbReference type="SUPFAM" id="SSF52091">
    <property type="entry name" value="SpoIIaa-like"/>
    <property type="match status" value="1"/>
</dbReference>
<dbReference type="InterPro" id="IPR036513">
    <property type="entry name" value="STAS_dom_sf"/>
</dbReference>
<feature type="transmembrane region" description="Helical" evidence="5">
    <location>
        <begin position="244"/>
        <end position="265"/>
    </location>
</feature>
<dbReference type="InterPro" id="IPR002645">
    <property type="entry name" value="STAS_dom"/>
</dbReference>
<dbReference type="Pfam" id="PF00916">
    <property type="entry name" value="Sulfate_transp"/>
    <property type="match status" value="1"/>
</dbReference>
<dbReference type="PROSITE" id="PS01130">
    <property type="entry name" value="SLC26A"/>
    <property type="match status" value="1"/>
</dbReference>
<dbReference type="NCBIfam" id="TIGR00815">
    <property type="entry name" value="sulP"/>
    <property type="match status" value="1"/>
</dbReference>
<feature type="transmembrane region" description="Helical" evidence="5">
    <location>
        <begin position="425"/>
        <end position="442"/>
    </location>
</feature>
<sequence length="685" mass="74545">MGNADGLVFPGTAVGSVECAHRVPVPPARPFLQTLRANLKETFFPDDPLRQFKGQPPSRRLVLALQYVFPILEWAPRYTFSFFKADLVSGITIASLAIPQGISYAKLANLPPILGLYSSFVPPLVYAMMGSSRDLAVGTVAVASMLTGSMLGQQVSPSQNPTLYLHLAFTATFFAGVFQAALGFLRLGFIVDFLSHATIVGFMAGAATVVCLQQLKGILGLQHFTTATDLVSVMESVFSQTHQWRWESVVLGVGFLFFLLLTRFLSKRRPKFFWISAAAPLTSVILGSLLVYLTHAENHGVQVIGQLKKGLNPPSWSDLTFSSPYMMIAFKTGVITGIIALAEGIAVGRSFAMFKNYHIDGNKEMIAFGMMNIAGSLTSCYLTTGPFSRSAVNYNAGCKTAVSNIVMSTAVMVTLLFLTPLFHYTPLVVLSSIIISAMLGLIDYEAAFHLWKVDKIDFCVCMGAYLGVVFGSVEIGLVIAVAISMLRVLLFVARPRTTALGNIPNSMIYRRMDQYSDALPVPGVLILQIDAPIYFANASYLRERIARWIEEEEDKLRSKDDSSLQYVILDMGVTLVRLIHINLSYILRFVAVVVVLLCVAAVGSIDTSGISMLEEVKKVADRRGIKLVLANPGSEVMKKLDKSKVMESIGQEWIFLTVGEAVGACNFLLHTGKASSAVGGGEDNV</sequence>
<evidence type="ECO:0000256" key="1">
    <source>
        <dbReference type="ARBA" id="ARBA00004141"/>
    </source>
</evidence>
<keyword evidence="2 5" id="KW-0812">Transmembrane</keyword>
<keyword evidence="3 5" id="KW-1133">Transmembrane helix</keyword>
<organism evidence="7 8">
    <name type="scientific">Colocasia esculenta</name>
    <name type="common">Wild taro</name>
    <name type="synonym">Arum esculentum</name>
    <dbReference type="NCBI Taxonomy" id="4460"/>
    <lineage>
        <taxon>Eukaryota</taxon>
        <taxon>Viridiplantae</taxon>
        <taxon>Streptophyta</taxon>
        <taxon>Embryophyta</taxon>
        <taxon>Tracheophyta</taxon>
        <taxon>Spermatophyta</taxon>
        <taxon>Magnoliopsida</taxon>
        <taxon>Liliopsida</taxon>
        <taxon>Araceae</taxon>
        <taxon>Aroideae</taxon>
        <taxon>Colocasieae</taxon>
        <taxon>Colocasia</taxon>
    </lineage>
</organism>